<protein>
    <submittedName>
        <fullName evidence="2">Uncharacterized protein</fullName>
    </submittedName>
</protein>
<evidence type="ECO:0000256" key="1">
    <source>
        <dbReference type="SAM" id="Phobius"/>
    </source>
</evidence>
<proteinExistence type="predicted"/>
<dbReference type="Proteomes" id="UP000800094">
    <property type="component" value="Unassembled WGS sequence"/>
</dbReference>
<dbReference type="RefSeq" id="XP_033680433.1">
    <property type="nucleotide sequence ID" value="XM_033833728.1"/>
</dbReference>
<dbReference type="EMBL" id="ML987200">
    <property type="protein sequence ID" value="KAF2245429.1"/>
    <property type="molecule type" value="Genomic_DNA"/>
</dbReference>
<accession>A0A6A6I5C7</accession>
<dbReference type="OrthoDB" id="3801234at2759"/>
<organism evidence="2 3">
    <name type="scientific">Trematosphaeria pertusa</name>
    <dbReference type="NCBI Taxonomy" id="390896"/>
    <lineage>
        <taxon>Eukaryota</taxon>
        <taxon>Fungi</taxon>
        <taxon>Dikarya</taxon>
        <taxon>Ascomycota</taxon>
        <taxon>Pezizomycotina</taxon>
        <taxon>Dothideomycetes</taxon>
        <taxon>Pleosporomycetidae</taxon>
        <taxon>Pleosporales</taxon>
        <taxon>Massarineae</taxon>
        <taxon>Trematosphaeriaceae</taxon>
        <taxon>Trematosphaeria</taxon>
    </lineage>
</organism>
<keyword evidence="1" id="KW-0812">Transmembrane</keyword>
<dbReference type="AlphaFoldDB" id="A0A6A6I5C7"/>
<dbReference type="GeneID" id="54587058"/>
<feature type="transmembrane region" description="Helical" evidence="1">
    <location>
        <begin position="34"/>
        <end position="57"/>
    </location>
</feature>
<sequence length="180" mass="19113">MASTHPTAAASATFTPTLKQSNVTPKGLPPKVTLILAITLPCIVILAVVMGIVHCILKRHRKKLETNRCEDAEAQMPVAVAPPQRSPRLPNITVDTAVPYQASVAFPPPQPQLLSPAHALGSQNGVQARTARLAGATSPVSPLDAMQYQPSASPLSPISAHDRLPVQLYDPVARRTIYLG</sequence>
<keyword evidence="3" id="KW-1185">Reference proteome</keyword>
<name>A0A6A6I5C7_9PLEO</name>
<gene>
    <name evidence="2" type="ORF">BU26DRAFT_568015</name>
</gene>
<keyword evidence="1" id="KW-0472">Membrane</keyword>
<evidence type="ECO:0000313" key="2">
    <source>
        <dbReference type="EMBL" id="KAF2245429.1"/>
    </source>
</evidence>
<keyword evidence="1" id="KW-1133">Transmembrane helix</keyword>
<evidence type="ECO:0000313" key="3">
    <source>
        <dbReference type="Proteomes" id="UP000800094"/>
    </source>
</evidence>
<reference evidence="2" key="1">
    <citation type="journal article" date="2020" name="Stud. Mycol.">
        <title>101 Dothideomycetes genomes: a test case for predicting lifestyles and emergence of pathogens.</title>
        <authorList>
            <person name="Haridas S."/>
            <person name="Albert R."/>
            <person name="Binder M."/>
            <person name="Bloem J."/>
            <person name="Labutti K."/>
            <person name="Salamov A."/>
            <person name="Andreopoulos B."/>
            <person name="Baker S."/>
            <person name="Barry K."/>
            <person name="Bills G."/>
            <person name="Bluhm B."/>
            <person name="Cannon C."/>
            <person name="Castanera R."/>
            <person name="Culley D."/>
            <person name="Daum C."/>
            <person name="Ezra D."/>
            <person name="Gonzalez J."/>
            <person name="Henrissat B."/>
            <person name="Kuo A."/>
            <person name="Liang C."/>
            <person name="Lipzen A."/>
            <person name="Lutzoni F."/>
            <person name="Magnuson J."/>
            <person name="Mondo S."/>
            <person name="Nolan M."/>
            <person name="Ohm R."/>
            <person name="Pangilinan J."/>
            <person name="Park H.-J."/>
            <person name="Ramirez L."/>
            <person name="Alfaro M."/>
            <person name="Sun H."/>
            <person name="Tritt A."/>
            <person name="Yoshinaga Y."/>
            <person name="Zwiers L.-H."/>
            <person name="Turgeon B."/>
            <person name="Goodwin S."/>
            <person name="Spatafora J."/>
            <person name="Crous P."/>
            <person name="Grigoriev I."/>
        </authorList>
    </citation>
    <scope>NUCLEOTIDE SEQUENCE</scope>
    <source>
        <strain evidence="2">CBS 122368</strain>
    </source>
</reference>